<evidence type="ECO:0000313" key="3">
    <source>
        <dbReference type="EMBL" id="MBA5777503.1"/>
    </source>
</evidence>
<organism evidence="4 6">
    <name type="scientific">Stappia albiluteola</name>
    <dbReference type="NCBI Taxonomy" id="2758565"/>
    <lineage>
        <taxon>Bacteria</taxon>
        <taxon>Pseudomonadati</taxon>
        <taxon>Pseudomonadota</taxon>
        <taxon>Alphaproteobacteria</taxon>
        <taxon>Hyphomicrobiales</taxon>
        <taxon>Stappiaceae</taxon>
        <taxon>Stappia</taxon>
    </lineage>
</organism>
<evidence type="ECO:0000313" key="6">
    <source>
        <dbReference type="Proteomes" id="UP000541109"/>
    </source>
</evidence>
<dbReference type="EMBL" id="JACFXV010000051">
    <property type="protein sequence ID" value="MBA5777503.1"/>
    <property type="molecule type" value="Genomic_DNA"/>
</dbReference>
<evidence type="ECO:0000313" key="2">
    <source>
        <dbReference type="EMBL" id="MBA5777465.1"/>
    </source>
</evidence>
<protein>
    <submittedName>
        <fullName evidence="4">Phage portal protein</fullName>
    </submittedName>
</protein>
<dbReference type="Pfam" id="PF04860">
    <property type="entry name" value="Phage_portal"/>
    <property type="match status" value="1"/>
</dbReference>
<evidence type="ECO:0000256" key="1">
    <source>
        <dbReference type="SAM" id="MobiDB-lite"/>
    </source>
</evidence>
<accession>A0A839AG63</accession>
<dbReference type="EMBL" id="JACFXV010000056">
    <property type="protein sequence ID" value="MBA5778137.1"/>
    <property type="molecule type" value="Genomic_DNA"/>
</dbReference>
<feature type="region of interest" description="Disordered" evidence="1">
    <location>
        <begin position="404"/>
        <end position="424"/>
    </location>
</feature>
<dbReference type="Proteomes" id="UP000541109">
    <property type="component" value="Unassembled WGS sequence"/>
</dbReference>
<dbReference type="EMBL" id="JACFXV010000055">
    <property type="protein sequence ID" value="MBA5778086.1"/>
    <property type="molecule type" value="Genomic_DNA"/>
</dbReference>
<dbReference type="EMBL" id="JACFXV010000050">
    <property type="protein sequence ID" value="MBA5777465.1"/>
    <property type="molecule type" value="Genomic_DNA"/>
</dbReference>
<dbReference type="AlphaFoldDB" id="A0A839AG63"/>
<evidence type="ECO:0000313" key="4">
    <source>
        <dbReference type="EMBL" id="MBA5778086.1"/>
    </source>
</evidence>
<sequence>MNWFSKALQSLRHPPRPSLWQGLLKGTRYDYRKAVGDGLDTSVVTAPVQWIGRALPEARLTVTSRRGRQVTEISEHGALQLIRRPNAYYGDIALWMATVFSFCLDGNAYWIKLRNGAGRPGELWYVPHWTMEPFGSDDGEKFISHYRYTPGGGLQPMRLEAEEVVHFRHGLNPRNPRKGLSPLDGAIREIFMDLESSNFVASLLRNMGVPGVVISPKSGGAVAVEDVEATKSWFQEAFGGDRRGGPLVMGAPTDVTPYGFNPQQMNMSEARDVAEERVCACLGIPPAIVGFGAGLQSTKVGATMTEMRKIAWHNGVLPLARMFSDEIERSLLPDFGETRGLTMWWDTSEVLALQDDEDKETERWNKRVQGGWAMVAEARAAAGLEVDDSHRIYLRPFSSVEVPAGAPPRTVEDEPKRIRQKALASPAAQRVGRAYLSILARQEGPLAVTFEGRLKAFFEQFAREASSAALPFLEEEDLAPKSRASKSRGADGTKADELLIARILEALGIGVHQTTFRGLYEAYYLEVARQVAEAAELAGIGGSLPDPVARSIVGFGGRRAGLVDLSAQTRQALFDALAEGRAQGEGATQLAARIADHVGSGPWSNADTRARTIARTETKYAQNISTIERARAAGVERFIVFDGRLGPGRSLPSHIARNGSIVTAAQAAQMAQDEHPNGTLSFAPYFGDQDEEEQDT</sequence>
<dbReference type="RefSeq" id="WP_182164900.1">
    <property type="nucleotide sequence ID" value="NZ_JACFXV010000050.1"/>
</dbReference>
<comment type="caution">
    <text evidence="4">The sequence shown here is derived from an EMBL/GenBank/DDBJ whole genome shotgun (WGS) entry which is preliminary data.</text>
</comment>
<reference evidence="4 6" key="1">
    <citation type="submission" date="2020-07" db="EMBL/GenBank/DDBJ databases">
        <title>Stappia sp., F7233, whole genome shotgun sequencing project.</title>
        <authorList>
            <person name="Jiang S."/>
            <person name="Liu Z.W."/>
            <person name="Du Z.J."/>
        </authorList>
    </citation>
    <scope>NUCLEOTIDE SEQUENCE [LARGE SCALE GENOMIC DNA]</scope>
    <source>
        <strain evidence="4 6">F7233</strain>
    </source>
</reference>
<evidence type="ECO:0000313" key="5">
    <source>
        <dbReference type="EMBL" id="MBA5778137.1"/>
    </source>
</evidence>
<gene>
    <name evidence="2" type="ORF">H2509_10045</name>
    <name evidence="3" type="ORF">H2509_10235</name>
    <name evidence="4" type="ORF">H2509_13230</name>
    <name evidence="5" type="ORF">H2509_13485</name>
</gene>
<proteinExistence type="predicted"/>
<dbReference type="InterPro" id="IPR006944">
    <property type="entry name" value="Phage/GTA_portal"/>
</dbReference>
<name>A0A839AG63_9HYPH</name>
<keyword evidence="6" id="KW-1185">Reference proteome</keyword>